<organism evidence="1 2">
    <name type="scientific">Caldichromatium japonicum</name>
    <dbReference type="NCBI Taxonomy" id="2699430"/>
    <lineage>
        <taxon>Bacteria</taxon>
        <taxon>Pseudomonadati</taxon>
        <taxon>Pseudomonadota</taxon>
        <taxon>Gammaproteobacteria</taxon>
        <taxon>Chromatiales</taxon>
        <taxon>Chromatiaceae</taxon>
        <taxon>Caldichromatium</taxon>
    </lineage>
</organism>
<dbReference type="Proteomes" id="UP000502699">
    <property type="component" value="Chromosome"/>
</dbReference>
<name>A0A6G7VBU9_9GAMM</name>
<reference evidence="2" key="1">
    <citation type="submission" date="2020-01" db="EMBL/GenBank/DDBJ databases">
        <title>Caldichromatium gen. nov., sp. nov., a thermophilic purple sulfur bacterium member of the family Chromatiaceae isolated from Nakabusa hot spring, Japan.</title>
        <authorList>
            <person name="Saini M.K."/>
            <person name="Hanada S."/>
            <person name="Tank M."/>
        </authorList>
    </citation>
    <scope>NUCLEOTIDE SEQUENCE [LARGE SCALE GENOMIC DNA]</scope>
    <source>
        <strain evidence="2">No.7</strain>
    </source>
</reference>
<accession>A0A6G7VBU9</accession>
<sequence>MNTPINQRNRLIRRPRERVNSPNDYGKIEWADRVAETAGATAPSRRYGAKSCTDDYRTRDVRRWAREGMLRPGYWGGWQWTRDDEVVASIRMRAEADRVILMYRHRSGGEDWKDEEYPVRIVRTPCNLGGTRPWFICPALGCGRRMAILYGGGIFACRHCYQLAYASARENAGDRATRRADRIRARLGWEPGILNGHGDKPKWMRWRTFYRLIEEHDRLVNRSMYAVALKFGFLDRVLSE</sequence>
<gene>
    <name evidence="1" type="ORF">GWK36_04230</name>
</gene>
<evidence type="ECO:0000313" key="1">
    <source>
        <dbReference type="EMBL" id="QIK37328.1"/>
    </source>
</evidence>
<proteinExistence type="predicted"/>
<dbReference type="KEGG" id="cjap:GWK36_04230"/>
<dbReference type="AlphaFoldDB" id="A0A6G7VBU9"/>
<keyword evidence="2" id="KW-1185">Reference proteome</keyword>
<protein>
    <submittedName>
        <fullName evidence="1">Uncharacterized protein</fullName>
    </submittedName>
</protein>
<dbReference type="RefSeq" id="WP_166270097.1">
    <property type="nucleotide sequence ID" value="NZ_CP048029.1"/>
</dbReference>
<evidence type="ECO:0000313" key="2">
    <source>
        <dbReference type="Proteomes" id="UP000502699"/>
    </source>
</evidence>
<dbReference type="EMBL" id="CP048029">
    <property type="protein sequence ID" value="QIK37328.1"/>
    <property type="molecule type" value="Genomic_DNA"/>
</dbReference>